<evidence type="ECO:0000256" key="3">
    <source>
        <dbReference type="ARBA" id="ARBA00023274"/>
    </source>
</evidence>
<evidence type="ECO:0000313" key="9">
    <source>
        <dbReference type="EMBL" id="NCU52982.1"/>
    </source>
</evidence>
<name>A0A845S553_9PROT</name>
<dbReference type="GO" id="GO:0070181">
    <property type="term" value="F:small ribosomal subunit rRNA binding"/>
    <property type="evidence" value="ECO:0007669"/>
    <property type="project" value="TreeGrafter"/>
</dbReference>
<evidence type="ECO:0000256" key="5">
    <source>
        <dbReference type="HAMAP-Rule" id="MF_00270"/>
    </source>
</evidence>
<keyword evidence="2 5" id="KW-0689">Ribosomal protein</keyword>
<proteinExistence type="inferred from homology"/>
<dbReference type="PROSITE" id="PS00057">
    <property type="entry name" value="RIBOSOMAL_S18"/>
    <property type="match status" value="1"/>
</dbReference>
<accession>A0A845S553</accession>
<evidence type="ECO:0000313" key="7">
    <source>
        <dbReference type="EMBL" id="NBN88088.1"/>
    </source>
</evidence>
<dbReference type="Proteomes" id="UP000699985">
    <property type="component" value="Unassembled WGS sequence"/>
</dbReference>
<dbReference type="EMBL" id="RGGN01000035">
    <property type="protein sequence ID" value="NCU62770.1"/>
    <property type="molecule type" value="Genomic_DNA"/>
</dbReference>
<dbReference type="NCBIfam" id="TIGR00165">
    <property type="entry name" value="S18"/>
    <property type="match status" value="1"/>
</dbReference>
<dbReference type="SUPFAM" id="SSF46911">
    <property type="entry name" value="Ribosomal protein S18"/>
    <property type="match status" value="1"/>
</dbReference>
<sequence length="93" mass="10635">MKRKNIKKTKKNNNSNLMLFQKATTKFTRDCPLSGKDAPVINYKNLKLLQKYISETGKMLPSRITSVCYAKQKELSSEIKKARILALLPFVAD</sequence>
<dbReference type="GO" id="GO:0003735">
    <property type="term" value="F:structural constituent of ribosome"/>
    <property type="evidence" value="ECO:0007669"/>
    <property type="project" value="InterPro"/>
</dbReference>
<evidence type="ECO:0000313" key="10">
    <source>
        <dbReference type="EMBL" id="NCU62770.1"/>
    </source>
</evidence>
<evidence type="ECO:0000256" key="6">
    <source>
        <dbReference type="RuleBase" id="RU003910"/>
    </source>
</evidence>
<dbReference type="GO" id="GO:0022627">
    <property type="term" value="C:cytosolic small ribosomal subunit"/>
    <property type="evidence" value="ECO:0007669"/>
    <property type="project" value="TreeGrafter"/>
</dbReference>
<dbReference type="PANTHER" id="PTHR13479">
    <property type="entry name" value="30S RIBOSOMAL PROTEIN S18"/>
    <property type="match status" value="1"/>
</dbReference>
<comment type="function">
    <text evidence="5">Binds as a heterodimer with protein bS6 to the central domain of the 16S rRNA, where it helps stabilize the platform of the 30S subunit.</text>
</comment>
<dbReference type="PANTHER" id="PTHR13479:SF40">
    <property type="entry name" value="SMALL RIBOSOMAL SUBUNIT PROTEIN BS18M"/>
    <property type="match status" value="1"/>
</dbReference>
<comment type="similarity">
    <text evidence="1 5 6">Belongs to the bacterial ribosomal protein bS18 family.</text>
</comment>
<dbReference type="Proteomes" id="UP000747791">
    <property type="component" value="Unassembled WGS sequence"/>
</dbReference>
<comment type="caution">
    <text evidence="10">The sequence shown here is derived from an EMBL/GenBank/DDBJ whole genome shotgun (WGS) entry which is preliminary data.</text>
</comment>
<dbReference type="Proteomes" id="UP000572953">
    <property type="component" value="Unassembled WGS sequence"/>
</dbReference>
<keyword evidence="5" id="KW-0699">rRNA-binding</keyword>
<dbReference type="PRINTS" id="PR00974">
    <property type="entry name" value="RIBOSOMALS18"/>
</dbReference>
<evidence type="ECO:0000313" key="8">
    <source>
        <dbReference type="EMBL" id="NCU50421.1"/>
    </source>
</evidence>
<dbReference type="GO" id="GO:0006412">
    <property type="term" value="P:translation"/>
    <property type="evidence" value="ECO:0007669"/>
    <property type="project" value="UniProtKB-UniRule"/>
</dbReference>
<protein>
    <recommendedName>
        <fullName evidence="4 5">Small ribosomal subunit protein bS18</fullName>
    </recommendedName>
</protein>
<organism evidence="10 11">
    <name type="scientific">Candidatus Fonsibacter lacus</name>
    <dbReference type="NCBI Taxonomy" id="2576439"/>
    <lineage>
        <taxon>Bacteria</taxon>
        <taxon>Pseudomonadati</taxon>
        <taxon>Pseudomonadota</taxon>
        <taxon>Alphaproteobacteria</taxon>
        <taxon>Candidatus Pelagibacterales</taxon>
        <taxon>Candidatus Pelagibacterales incertae sedis</taxon>
        <taxon>Candidatus Fonsibacter</taxon>
    </lineage>
</organism>
<dbReference type="AlphaFoldDB" id="A0A845S553"/>
<evidence type="ECO:0000256" key="2">
    <source>
        <dbReference type="ARBA" id="ARBA00022980"/>
    </source>
</evidence>
<evidence type="ECO:0000256" key="1">
    <source>
        <dbReference type="ARBA" id="ARBA00005589"/>
    </source>
</evidence>
<evidence type="ECO:0000256" key="4">
    <source>
        <dbReference type="ARBA" id="ARBA00035141"/>
    </source>
</evidence>
<dbReference type="EMBL" id="RGOB01000027">
    <property type="protein sequence ID" value="NCU52982.1"/>
    <property type="molecule type" value="Genomic_DNA"/>
</dbReference>
<dbReference type="Proteomes" id="UP000713222">
    <property type="component" value="Unassembled WGS sequence"/>
</dbReference>
<dbReference type="EMBL" id="RGMI01000041">
    <property type="protein sequence ID" value="NCU50421.1"/>
    <property type="molecule type" value="Genomic_DNA"/>
</dbReference>
<dbReference type="InterPro" id="IPR018275">
    <property type="entry name" value="Ribosomal_bS18_CS"/>
</dbReference>
<dbReference type="Gene3D" id="4.10.640.10">
    <property type="entry name" value="Ribosomal protein S18"/>
    <property type="match status" value="1"/>
</dbReference>
<keyword evidence="5" id="KW-0694">RNA-binding</keyword>
<dbReference type="HAMAP" id="MF_00270">
    <property type="entry name" value="Ribosomal_bS18"/>
    <property type="match status" value="1"/>
</dbReference>
<reference evidence="10 11" key="1">
    <citation type="submission" date="2018-10" db="EMBL/GenBank/DDBJ databases">
        <title>Iterative Subtractive Binning of Freshwater Chronoseries Metagenomes Recovers Nearly Complete Genomes from over Four Hundred Novel Species.</title>
        <authorList>
            <person name="Rodriguez-R L.M."/>
            <person name="Tsementzi D."/>
            <person name="Luo C."/>
            <person name="Konstantinidis K.T."/>
        </authorList>
    </citation>
    <scope>NUCLEOTIDE SEQUENCE [LARGE SCALE GENOMIC DNA]</scope>
    <source>
        <strain evidence="10">WB7_2B_003</strain>
        <strain evidence="7">WB7_6_001</strain>
        <strain evidence="8">WB8_1A_003</strain>
        <strain evidence="9">WB8_2A_004</strain>
    </source>
</reference>
<dbReference type="InterPro" id="IPR001648">
    <property type="entry name" value="Ribosomal_bS18"/>
</dbReference>
<gene>
    <name evidence="5 10" type="primary">rpsR</name>
    <name evidence="7" type="ORF">EBV32_03240</name>
    <name evidence="10" type="ORF">EBV78_01560</name>
    <name evidence="8" type="ORF">EBX29_01420</name>
    <name evidence="9" type="ORF">EBX74_01565</name>
</gene>
<keyword evidence="3 5" id="KW-0687">Ribonucleoprotein</keyword>
<dbReference type="InterPro" id="IPR036870">
    <property type="entry name" value="Ribosomal_bS18_sf"/>
</dbReference>
<dbReference type="EMBL" id="RGET01000046">
    <property type="protein sequence ID" value="NBN88088.1"/>
    <property type="molecule type" value="Genomic_DNA"/>
</dbReference>
<dbReference type="Pfam" id="PF01084">
    <property type="entry name" value="Ribosomal_S18"/>
    <property type="match status" value="1"/>
</dbReference>
<comment type="subunit">
    <text evidence="5">Part of the 30S ribosomal subunit. Forms a tight heterodimer with protein bS6.</text>
</comment>
<evidence type="ECO:0000313" key="11">
    <source>
        <dbReference type="Proteomes" id="UP000572953"/>
    </source>
</evidence>